<proteinExistence type="predicted"/>
<dbReference type="Proteomes" id="UP000011518">
    <property type="component" value="Unassembled WGS sequence"/>
</dbReference>
<accession>L8Y705</accession>
<dbReference type="EMBL" id="KB364769">
    <property type="protein sequence ID" value="ELV12012.1"/>
    <property type="molecule type" value="Genomic_DNA"/>
</dbReference>
<dbReference type="InParanoid" id="L8Y705"/>
<evidence type="ECO:0000313" key="2">
    <source>
        <dbReference type="EMBL" id="ELV12012.1"/>
    </source>
</evidence>
<dbReference type="InterPro" id="IPR036179">
    <property type="entry name" value="Ig-like_dom_sf"/>
</dbReference>
<evidence type="ECO:0000259" key="1">
    <source>
        <dbReference type="Pfam" id="PF07686"/>
    </source>
</evidence>
<sequence length="113" mass="12024">MPDRFSGSKSGTSASLTISGLQAEDEAIYHCHSYDDSLKAHTVLQARGEVRQEPAVCPALGLLCSAPTQGQVSCSLCLFALTLGAGLLSRDMCLDKMPSPLRFCPQPNLLTII</sequence>
<dbReference type="Pfam" id="PF07686">
    <property type="entry name" value="V-set"/>
    <property type="match status" value="1"/>
</dbReference>
<gene>
    <name evidence="2" type="ORF">TREES_T100018177</name>
</gene>
<name>L8Y705_TUPCH</name>
<dbReference type="InterPro" id="IPR013783">
    <property type="entry name" value="Ig-like_fold"/>
</dbReference>
<dbReference type="AlphaFoldDB" id="L8Y705"/>
<dbReference type="InterPro" id="IPR013106">
    <property type="entry name" value="Ig_V-set"/>
</dbReference>
<dbReference type="InterPro" id="IPR050150">
    <property type="entry name" value="IgV_Light_Chain"/>
</dbReference>
<dbReference type="STRING" id="246437.L8Y705"/>
<dbReference type="PANTHER" id="PTHR23267">
    <property type="entry name" value="IMMUNOGLOBULIN LIGHT CHAIN"/>
    <property type="match status" value="1"/>
</dbReference>
<evidence type="ECO:0000313" key="3">
    <source>
        <dbReference type="Proteomes" id="UP000011518"/>
    </source>
</evidence>
<dbReference type="SUPFAM" id="SSF48726">
    <property type="entry name" value="Immunoglobulin"/>
    <property type="match status" value="1"/>
</dbReference>
<organism evidence="2 3">
    <name type="scientific">Tupaia chinensis</name>
    <name type="common">Chinese tree shrew</name>
    <name type="synonym">Tupaia belangeri chinensis</name>
    <dbReference type="NCBI Taxonomy" id="246437"/>
    <lineage>
        <taxon>Eukaryota</taxon>
        <taxon>Metazoa</taxon>
        <taxon>Chordata</taxon>
        <taxon>Craniata</taxon>
        <taxon>Vertebrata</taxon>
        <taxon>Euteleostomi</taxon>
        <taxon>Mammalia</taxon>
        <taxon>Eutheria</taxon>
        <taxon>Euarchontoglires</taxon>
        <taxon>Scandentia</taxon>
        <taxon>Tupaiidae</taxon>
        <taxon>Tupaia</taxon>
    </lineage>
</organism>
<reference evidence="3" key="1">
    <citation type="submission" date="2012-07" db="EMBL/GenBank/DDBJ databases">
        <title>Genome of the Chinese tree shrew, a rising model animal genetically related to primates.</title>
        <authorList>
            <person name="Zhang G."/>
            <person name="Fan Y."/>
            <person name="Yao Y."/>
            <person name="Huang Z."/>
        </authorList>
    </citation>
    <scope>NUCLEOTIDE SEQUENCE [LARGE SCALE GENOMIC DNA]</scope>
</reference>
<dbReference type="Gene3D" id="2.60.40.10">
    <property type="entry name" value="Immunoglobulins"/>
    <property type="match status" value="1"/>
</dbReference>
<feature type="domain" description="Immunoglobulin V-set" evidence="1">
    <location>
        <begin position="2"/>
        <end position="36"/>
    </location>
</feature>
<protein>
    <submittedName>
        <fullName evidence="2">Ig lambda chain V-I region WAH</fullName>
    </submittedName>
</protein>
<keyword evidence="3" id="KW-1185">Reference proteome</keyword>
<reference evidence="3" key="2">
    <citation type="journal article" date="2013" name="Nat. Commun.">
        <title>Genome of the Chinese tree shrew.</title>
        <authorList>
            <person name="Fan Y."/>
            <person name="Huang Z.Y."/>
            <person name="Cao C.C."/>
            <person name="Chen C.S."/>
            <person name="Chen Y.X."/>
            <person name="Fan D.D."/>
            <person name="He J."/>
            <person name="Hou H.L."/>
            <person name="Hu L."/>
            <person name="Hu X.T."/>
            <person name="Jiang X.T."/>
            <person name="Lai R."/>
            <person name="Lang Y.S."/>
            <person name="Liang B."/>
            <person name="Liao S.G."/>
            <person name="Mu D."/>
            <person name="Ma Y.Y."/>
            <person name="Niu Y.Y."/>
            <person name="Sun X.Q."/>
            <person name="Xia J.Q."/>
            <person name="Xiao J."/>
            <person name="Xiong Z.Q."/>
            <person name="Xu L."/>
            <person name="Yang L."/>
            <person name="Zhang Y."/>
            <person name="Zhao W."/>
            <person name="Zhao X.D."/>
            <person name="Zheng Y.T."/>
            <person name="Zhou J.M."/>
            <person name="Zhu Y.B."/>
            <person name="Zhang G.J."/>
            <person name="Wang J."/>
            <person name="Yao Y.G."/>
        </authorList>
    </citation>
    <scope>NUCLEOTIDE SEQUENCE [LARGE SCALE GENOMIC DNA]</scope>
</reference>